<dbReference type="EMBL" id="BMCS01000002">
    <property type="protein sequence ID" value="GGF31688.1"/>
    <property type="molecule type" value="Genomic_DNA"/>
</dbReference>
<evidence type="ECO:0000256" key="1">
    <source>
        <dbReference type="ARBA" id="ARBA00010982"/>
    </source>
</evidence>
<dbReference type="Pfam" id="PF18313">
    <property type="entry name" value="TLP1_add_C"/>
    <property type="match status" value="1"/>
</dbReference>
<keyword evidence="2" id="KW-0808">Transferase</keyword>
<sequence>MADPSTVPVIIGVSDLRSGGAGGAVDPREPAALITEATDGAIVDTGVADLGPRIDTIFAVKTASWSYDDLPGLIARHVGATSPQTLTSSIGGHWPAALLDRIGSQIAAGTTSVALLIGGESAASTRALSKSGLDPVGQGWLCEPGGPPDFSTDDLGSDDMRRANVVAPTRVYPLFENRFGHERGLTPREALRESATMYARFSEIAAGHPVAWTPTVRSADEIATVGPRNRSVSDTYPLMMNAMPFVDQAAAVVVCSLAVARELGVAEDRVIHLWGGAGATDTPDVVAREHFGHSPALTSAVDRTLSRAGISGHDVGIVDAYSCFPIVPKLLLRALDLPDSVVPSVLGGHCSFGGPLNSYSLHAVAEVTRLLRAGDPGAVAMVHANGGYLTYQHTVLLSRDAHPDGYIGDPDHVRIESAAPELAIDYAGDAEIVTATVEYDRDGDPRMAVIIAETADGRRVAGHTDAVDAAELLGHTAGGTRSLVGTAIAVTDRDGLLAVTIREEAHT</sequence>
<reference evidence="6" key="1">
    <citation type="journal article" date="2019" name="Int. J. Syst. Evol. Microbiol.">
        <title>The Global Catalogue of Microorganisms (GCM) 10K type strain sequencing project: providing services to taxonomists for standard genome sequencing and annotation.</title>
        <authorList>
            <consortium name="The Broad Institute Genomics Platform"/>
            <consortium name="The Broad Institute Genome Sequencing Center for Infectious Disease"/>
            <person name="Wu L."/>
            <person name="Ma J."/>
        </authorList>
    </citation>
    <scope>NUCLEOTIDE SEQUENCE [LARGE SCALE GENOMIC DNA]</scope>
    <source>
        <strain evidence="6">CCM 7855</strain>
    </source>
</reference>
<comment type="caution">
    <text evidence="5">The sequence shown here is derived from an EMBL/GenBank/DDBJ whole genome shotgun (WGS) entry which is preliminary data.</text>
</comment>
<name>A0ABQ1UZC6_9NOCA</name>
<protein>
    <submittedName>
        <fullName evidence="5">Acetyl-CoA acetyltransferase</fullName>
    </submittedName>
</protein>
<evidence type="ECO:0000256" key="3">
    <source>
        <dbReference type="ARBA" id="ARBA00023315"/>
    </source>
</evidence>
<dbReference type="InterPro" id="IPR016039">
    <property type="entry name" value="Thiolase-like"/>
</dbReference>
<dbReference type="InterPro" id="IPR040771">
    <property type="entry name" value="TLP1_add_C"/>
</dbReference>
<dbReference type="Gene3D" id="3.40.47.10">
    <property type="match status" value="1"/>
</dbReference>
<organism evidence="5 6">
    <name type="scientific">Williamsia phyllosphaerae</name>
    <dbReference type="NCBI Taxonomy" id="885042"/>
    <lineage>
        <taxon>Bacteria</taxon>
        <taxon>Bacillati</taxon>
        <taxon>Actinomycetota</taxon>
        <taxon>Actinomycetes</taxon>
        <taxon>Mycobacteriales</taxon>
        <taxon>Nocardiaceae</taxon>
        <taxon>Williamsia</taxon>
    </lineage>
</organism>
<comment type="similarity">
    <text evidence="1">Belongs to the thiolase-like superfamily. Thiolase family.</text>
</comment>
<dbReference type="PANTHER" id="PTHR18919">
    <property type="entry name" value="ACETYL-COA C-ACYLTRANSFERASE"/>
    <property type="match status" value="1"/>
</dbReference>
<evidence type="ECO:0000259" key="4">
    <source>
        <dbReference type="Pfam" id="PF18313"/>
    </source>
</evidence>
<evidence type="ECO:0000313" key="5">
    <source>
        <dbReference type="EMBL" id="GGF31688.1"/>
    </source>
</evidence>
<evidence type="ECO:0000256" key="2">
    <source>
        <dbReference type="ARBA" id="ARBA00022679"/>
    </source>
</evidence>
<dbReference type="PANTHER" id="PTHR18919:SF139">
    <property type="entry name" value="THIOLASE-LIKE PROTEIN TYPE 1 ADDITIONAL C-TERMINAL DOMAIN-CONTAINING PROTEIN"/>
    <property type="match status" value="1"/>
</dbReference>
<gene>
    <name evidence="5" type="ORF">GCM10007298_29380</name>
</gene>
<dbReference type="Proteomes" id="UP000632454">
    <property type="component" value="Unassembled WGS sequence"/>
</dbReference>
<keyword evidence="6" id="KW-1185">Reference proteome</keyword>
<dbReference type="RefSeq" id="WP_188490719.1">
    <property type="nucleotide sequence ID" value="NZ_BMCS01000002.1"/>
</dbReference>
<dbReference type="Gene3D" id="2.40.50.840">
    <property type="match status" value="1"/>
</dbReference>
<evidence type="ECO:0000313" key="6">
    <source>
        <dbReference type="Proteomes" id="UP000632454"/>
    </source>
</evidence>
<dbReference type="SUPFAM" id="SSF53901">
    <property type="entry name" value="Thiolase-like"/>
    <property type="match status" value="1"/>
</dbReference>
<keyword evidence="3" id="KW-0012">Acyltransferase</keyword>
<feature type="domain" description="Thiolase-like protein type 1 additional C-terminal" evidence="4">
    <location>
        <begin position="417"/>
        <end position="481"/>
    </location>
</feature>
<proteinExistence type="inferred from homology"/>
<accession>A0ABQ1UZC6</accession>